<reference evidence="2 3" key="1">
    <citation type="submission" date="2019-01" db="EMBL/GenBank/DDBJ databases">
        <authorList>
            <person name="Chen W.-M."/>
        </authorList>
    </citation>
    <scope>NUCLEOTIDE SEQUENCE [LARGE SCALE GENOMIC DNA]</scope>
    <source>
        <strain evidence="2 3">KYPY4</strain>
    </source>
</reference>
<gene>
    <name evidence="2" type="ORF">EOE66_15310</name>
</gene>
<comment type="caution">
    <text evidence="2">The sequence shown here is derived from an EMBL/GenBank/DDBJ whole genome shotgun (WGS) entry which is preliminary data.</text>
</comment>
<dbReference type="AlphaFoldDB" id="A0A437RFH7"/>
<dbReference type="InterPro" id="IPR010752">
    <property type="entry name" value="DUF1329"/>
</dbReference>
<feature type="chain" id="PRO_5019250414" evidence="1">
    <location>
        <begin position="37"/>
        <end position="465"/>
    </location>
</feature>
<dbReference type="PROSITE" id="PS51318">
    <property type="entry name" value="TAT"/>
    <property type="match status" value="1"/>
</dbReference>
<keyword evidence="3" id="KW-1185">Reference proteome</keyword>
<accession>A0A437RFH7</accession>
<organism evidence="2 3">
    <name type="scientific">Rubrivivax rivuli</name>
    <dbReference type="NCBI Taxonomy" id="1862385"/>
    <lineage>
        <taxon>Bacteria</taxon>
        <taxon>Pseudomonadati</taxon>
        <taxon>Pseudomonadota</taxon>
        <taxon>Betaproteobacteria</taxon>
        <taxon>Burkholderiales</taxon>
        <taxon>Sphaerotilaceae</taxon>
        <taxon>Rubrivivax</taxon>
    </lineage>
</organism>
<dbReference type="OrthoDB" id="6751304at2"/>
<dbReference type="EMBL" id="SACR01000004">
    <property type="protein sequence ID" value="RVU45482.1"/>
    <property type="molecule type" value="Genomic_DNA"/>
</dbReference>
<evidence type="ECO:0000313" key="2">
    <source>
        <dbReference type="EMBL" id="RVU45482.1"/>
    </source>
</evidence>
<evidence type="ECO:0000313" key="3">
    <source>
        <dbReference type="Proteomes" id="UP000285575"/>
    </source>
</evidence>
<evidence type="ECO:0000256" key="1">
    <source>
        <dbReference type="SAM" id="SignalP"/>
    </source>
</evidence>
<sequence>MTTIMQKRHLLQAGLATASALSAIAALAALPLAAQAAVSAEEAAKLKTTLTPMGAEKAGNKEGTIPPWEGGLTKAPAGYKNGDPRPDPFPNDKPVLTINAKNMDQHAAKLSDGVKALMKKYPDFRIEVYPTRRTAAAPQYVYDNTFRNATRAKLVDNGQGIEGAFGGIPFPIPKDGYEAILNHRLAWKGVNWTTPLRVWVMTADGKRSMASGGTQTFRNVYYDPDVKPESFDGYYTLGKFAVSEPGSKAGEAILAHDGLNASAPRGLWQYLVGQRRVRKAPSVGYDTPDAVTSGIGLFDEAFNLFGPIDKHELKLVGKKEMYIPYNNNRAASAKVADLVTPKTLNPGLVRWELHRVWEVEATLAAGKRHVAAKRKYYIDEDSWQIILFDGWDAKGELWRTNFTLTLTAPDIPAVIGNLFWGGYDLQTGAYYLNMATNELPVQVKVLPTLPRSFFSPEELANESTR</sequence>
<dbReference type="InterPro" id="IPR006311">
    <property type="entry name" value="TAT_signal"/>
</dbReference>
<feature type="signal peptide" evidence="1">
    <location>
        <begin position="1"/>
        <end position="36"/>
    </location>
</feature>
<keyword evidence="1" id="KW-0732">Signal</keyword>
<dbReference type="Proteomes" id="UP000285575">
    <property type="component" value="Unassembled WGS sequence"/>
</dbReference>
<protein>
    <submittedName>
        <fullName evidence="2">DUF1329 domain-containing protein</fullName>
    </submittedName>
</protein>
<proteinExistence type="predicted"/>
<dbReference type="CDD" id="cd16329">
    <property type="entry name" value="LolA_like"/>
    <property type="match status" value="1"/>
</dbReference>
<dbReference type="Pfam" id="PF07044">
    <property type="entry name" value="DUF1329"/>
    <property type="match status" value="1"/>
</dbReference>
<name>A0A437RFH7_9BURK</name>
<dbReference type="Gene3D" id="2.50.20.10">
    <property type="entry name" value="Lipoprotein localisation LolA/LolB/LppX"/>
    <property type="match status" value="1"/>
</dbReference>